<evidence type="ECO:0000256" key="4">
    <source>
        <dbReference type="ARBA" id="ARBA00022989"/>
    </source>
</evidence>
<dbReference type="EMBL" id="AVPE01000023">
    <property type="protein sequence ID" value="KGX89429.1"/>
    <property type="molecule type" value="Genomic_DNA"/>
</dbReference>
<feature type="transmembrane region" description="Helical" evidence="6">
    <location>
        <begin position="492"/>
        <end position="512"/>
    </location>
</feature>
<feature type="transmembrane region" description="Helical" evidence="6">
    <location>
        <begin position="248"/>
        <end position="273"/>
    </location>
</feature>
<feature type="transmembrane region" description="Helical" evidence="6">
    <location>
        <begin position="171"/>
        <end position="190"/>
    </location>
</feature>
<dbReference type="Proteomes" id="UP000030528">
    <property type="component" value="Unassembled WGS sequence"/>
</dbReference>
<dbReference type="AlphaFoldDB" id="A0A0A5GBL0"/>
<reference evidence="7 8" key="1">
    <citation type="submission" date="2013-08" db="EMBL/GenBank/DDBJ databases">
        <authorList>
            <person name="Huang J."/>
            <person name="Wang G."/>
        </authorList>
    </citation>
    <scope>NUCLEOTIDE SEQUENCE [LARGE SCALE GENOMIC DNA]</scope>
    <source>
        <strain evidence="7 8">JSM 076056</strain>
    </source>
</reference>
<evidence type="ECO:0000256" key="1">
    <source>
        <dbReference type="ARBA" id="ARBA00004651"/>
    </source>
</evidence>
<dbReference type="eggNOG" id="COG2244">
    <property type="taxonomic scope" value="Bacteria"/>
</dbReference>
<dbReference type="InterPro" id="IPR024923">
    <property type="entry name" value="PG_synth_SpoVB"/>
</dbReference>
<dbReference type="InterPro" id="IPR002797">
    <property type="entry name" value="Polysacc_synth"/>
</dbReference>
<evidence type="ECO:0000256" key="2">
    <source>
        <dbReference type="ARBA" id="ARBA00022475"/>
    </source>
</evidence>
<dbReference type="PIRSF" id="PIRSF038958">
    <property type="entry name" value="PG_synth_SpoVB"/>
    <property type="match status" value="1"/>
</dbReference>
<comment type="subcellular location">
    <subcellularLocation>
        <location evidence="1">Cell membrane</location>
        <topology evidence="1">Multi-pass membrane protein</topology>
    </subcellularLocation>
</comment>
<evidence type="ECO:0000256" key="5">
    <source>
        <dbReference type="ARBA" id="ARBA00023136"/>
    </source>
</evidence>
<feature type="transmembrane region" description="Helical" evidence="6">
    <location>
        <begin position="12"/>
        <end position="35"/>
    </location>
</feature>
<sequence>MSGSNILKGTMMLTAASFLSKFLGIIYMIPFEALVGAQGAALLTYSYIPYTILISVSTLGVPLAVSKFVSKYNSLGDYQTGQRMLKTALKFMAGTGLLTFMILFFSAESIAELVLSNNEESNPNNSVQDVTLVIKMVSFALLIIPAMSITRGFFQGNNNMKPTAVSQVVEQIVRIAFLLASVFLVMNVFSGKISTAVGFASFAAFIGALGSVAVLAWYWKKNKATFTERAQEQTVPSTGSEGSLLKELLSYAGPFVFIGIAMPLFQLVDMFTWSNGGITENEYAIVSSLGHKLVIIPVTLATGLSLALLPAITKSYTSGDRTSLFHQMNQSLQTIILLVLPASIGISILSYEAYNVFYGSEILSTAGPLLRIYAPVALFYALFPVTSSILQGINQQRFAVISLGIGFFLKVSLTIPFMQLFGGAGLAISTGLGYGVAVLLNLWKIRRAVSFPMQQLWKRTLLIGIFTLLMAVLVLAIRWVLSFAIDYNDGRLWSIVIIAISALVGGGFYLYAAYLSSLLERVLGNRVKVLDRFMKRRQQS</sequence>
<organism evidence="7 8">
    <name type="scientific">Pontibacillus halophilus JSM 076056 = DSM 19796</name>
    <dbReference type="NCBI Taxonomy" id="1385510"/>
    <lineage>
        <taxon>Bacteria</taxon>
        <taxon>Bacillati</taxon>
        <taxon>Bacillota</taxon>
        <taxon>Bacilli</taxon>
        <taxon>Bacillales</taxon>
        <taxon>Bacillaceae</taxon>
        <taxon>Pontibacillus</taxon>
    </lineage>
</organism>
<gene>
    <name evidence="7" type="ORF">N781_09260</name>
</gene>
<feature type="transmembrane region" description="Helical" evidence="6">
    <location>
        <begin position="461"/>
        <end position="480"/>
    </location>
</feature>
<proteinExistence type="predicted"/>
<name>A0A0A5GBL0_9BACI</name>
<dbReference type="InterPro" id="IPR050833">
    <property type="entry name" value="Poly_Biosynth_Transport"/>
</dbReference>
<feature type="transmembrane region" description="Helical" evidence="6">
    <location>
        <begin position="421"/>
        <end position="440"/>
    </location>
</feature>
<dbReference type="GO" id="GO:0005886">
    <property type="term" value="C:plasma membrane"/>
    <property type="evidence" value="ECO:0007669"/>
    <property type="project" value="UniProtKB-SubCell"/>
</dbReference>
<evidence type="ECO:0000256" key="6">
    <source>
        <dbReference type="SAM" id="Phobius"/>
    </source>
</evidence>
<keyword evidence="5 6" id="KW-0472">Membrane</keyword>
<dbReference type="Pfam" id="PF01943">
    <property type="entry name" value="Polysacc_synt"/>
    <property type="match status" value="1"/>
</dbReference>
<dbReference type="OrthoDB" id="9775950at2"/>
<feature type="transmembrane region" description="Helical" evidence="6">
    <location>
        <begin position="397"/>
        <end position="415"/>
    </location>
</feature>
<keyword evidence="2" id="KW-1003">Cell membrane</keyword>
<dbReference type="PANTHER" id="PTHR30250">
    <property type="entry name" value="PST FAMILY PREDICTED COLANIC ACID TRANSPORTER"/>
    <property type="match status" value="1"/>
</dbReference>
<keyword evidence="8" id="KW-1185">Reference proteome</keyword>
<dbReference type="CDD" id="cd13124">
    <property type="entry name" value="MATE_SpoVB_like"/>
    <property type="match status" value="1"/>
</dbReference>
<dbReference type="STRING" id="1385510.GCA_000425205_03578"/>
<feature type="transmembrane region" description="Helical" evidence="6">
    <location>
        <begin position="196"/>
        <end position="219"/>
    </location>
</feature>
<protein>
    <submittedName>
        <fullName evidence="7">Uncharacterized protein</fullName>
    </submittedName>
</protein>
<keyword evidence="3 6" id="KW-0812">Transmembrane</keyword>
<evidence type="ECO:0000313" key="8">
    <source>
        <dbReference type="Proteomes" id="UP000030528"/>
    </source>
</evidence>
<feature type="transmembrane region" description="Helical" evidence="6">
    <location>
        <begin position="47"/>
        <end position="70"/>
    </location>
</feature>
<feature type="transmembrane region" description="Helical" evidence="6">
    <location>
        <begin position="91"/>
        <end position="110"/>
    </location>
</feature>
<dbReference type="RefSeq" id="WP_026801755.1">
    <property type="nucleotide sequence ID" value="NZ_AULI01000023.1"/>
</dbReference>
<accession>A0A0A5GBL0</accession>
<evidence type="ECO:0000313" key="7">
    <source>
        <dbReference type="EMBL" id="KGX89429.1"/>
    </source>
</evidence>
<comment type="caution">
    <text evidence="7">The sequence shown here is derived from an EMBL/GenBank/DDBJ whole genome shotgun (WGS) entry which is preliminary data.</text>
</comment>
<dbReference type="PANTHER" id="PTHR30250:SF21">
    <property type="entry name" value="LIPID II FLIPPASE MURJ"/>
    <property type="match status" value="1"/>
</dbReference>
<feature type="transmembrane region" description="Helical" evidence="6">
    <location>
        <begin position="371"/>
        <end position="390"/>
    </location>
</feature>
<evidence type="ECO:0000256" key="3">
    <source>
        <dbReference type="ARBA" id="ARBA00022692"/>
    </source>
</evidence>
<keyword evidence="4 6" id="KW-1133">Transmembrane helix</keyword>
<feature type="transmembrane region" description="Helical" evidence="6">
    <location>
        <begin position="130"/>
        <end position="150"/>
    </location>
</feature>
<feature type="transmembrane region" description="Helical" evidence="6">
    <location>
        <begin position="332"/>
        <end position="351"/>
    </location>
</feature>
<feature type="transmembrane region" description="Helical" evidence="6">
    <location>
        <begin position="293"/>
        <end position="312"/>
    </location>
</feature>